<keyword evidence="1" id="KW-0732">Signal</keyword>
<accession>A0A9P5ZQM1</accession>
<feature type="chain" id="PRO_5040463424" evidence="1">
    <location>
        <begin position="31"/>
        <end position="859"/>
    </location>
</feature>
<comment type="caution">
    <text evidence="2">The sequence shown here is derived from an EMBL/GenBank/DDBJ whole genome shotgun (WGS) entry which is preliminary data.</text>
</comment>
<sequence length="859" mass="97714">MSGPLTLHPIAWAHLTAVLHLSFLQVPSHSSFSSRLAPPPHRYSFLTLLFLTGSITDFAHPLALGVPCTVDGLYLEPNAPPPPWNHPPANDWTPFNGPAEFLMADLLYRKVEMSAGNQNDLYEIINMLMEKHGDSSPFLSAKDMYASIDAAKIGGVPWQCLSATIPGDHGPNTPSWKHKSYEVWYRDPAAILANMLANPEFDGEFMYCPYVELETTADGNEQRHWSEFMSANFAWRHSTDIYNENRDENEGAMYCAIITRSDKTTVSVATGQVEYHPGYLSIGNVDNCVRRGHRHAVTPYIFFAIPKADRKYDNDPEFRKFKRQLYHTSLAAVFEPLKLSMTTPVVQLCPDGHYRRVIFDFGPVIADYPEQVMLSGVVQGWCAKCTAFPENLDDCTLALPRCKDYTEELVTLFTPGELWDEYGIDDDIVPRASIHELLAPDLLHQVIKGTFKDHLVGWVEQYLELMHGKADAAKIMDEIDHQIAVIPPYPGLRHFPDGRRFKQWTGDDSKGLMKIYLLTLVDFVPPDILQTFASFLDFCYLARRTHFTEATLNQLDIHLQDFRHHREYFRTSGTRPTGFSLPRQHALSHYRSLIEEFGAPYGLCSSITESRHITAFNALGQMLVTNQRLDKLAALHIDYVECQMLPPLPNVPLKAPKTDDEDDDQDTWAIDELVTGCIELARRPASGYPKTLNGLEDFINVPNFALLARRFLYDQLHPDSFLPSEDMNPAALPWPRGDIRIYHSARIRCTPNWRKSGPRRDCAFVVQDDSKAGLLGMSVVCIHLLFSFKYEGKTYPCALVAWFNRYRHQPDSDTGLWIVRPDLRVIHLDSLLQGAHLIPMFGSNFLPREFRYQDSLDSF</sequence>
<dbReference type="Proteomes" id="UP000807025">
    <property type="component" value="Unassembled WGS sequence"/>
</dbReference>
<evidence type="ECO:0000256" key="1">
    <source>
        <dbReference type="SAM" id="SignalP"/>
    </source>
</evidence>
<feature type="signal peptide" evidence="1">
    <location>
        <begin position="1"/>
        <end position="30"/>
    </location>
</feature>
<reference evidence="2" key="1">
    <citation type="submission" date="2020-11" db="EMBL/GenBank/DDBJ databases">
        <authorList>
            <consortium name="DOE Joint Genome Institute"/>
            <person name="Ahrendt S."/>
            <person name="Riley R."/>
            <person name="Andreopoulos W."/>
            <person name="Labutti K."/>
            <person name="Pangilinan J."/>
            <person name="Ruiz-Duenas F.J."/>
            <person name="Barrasa J.M."/>
            <person name="Sanchez-Garcia M."/>
            <person name="Camarero S."/>
            <person name="Miyauchi S."/>
            <person name="Serrano A."/>
            <person name="Linde D."/>
            <person name="Babiker R."/>
            <person name="Drula E."/>
            <person name="Ayuso-Fernandez I."/>
            <person name="Pacheco R."/>
            <person name="Padilla G."/>
            <person name="Ferreira P."/>
            <person name="Barriuso J."/>
            <person name="Kellner H."/>
            <person name="Castanera R."/>
            <person name="Alfaro M."/>
            <person name="Ramirez L."/>
            <person name="Pisabarro A.G."/>
            <person name="Kuo A."/>
            <person name="Tritt A."/>
            <person name="Lipzen A."/>
            <person name="He G."/>
            <person name="Yan M."/>
            <person name="Ng V."/>
            <person name="Cullen D."/>
            <person name="Martin F."/>
            <person name="Rosso M.-N."/>
            <person name="Henrissat B."/>
            <person name="Hibbett D."/>
            <person name="Martinez A.T."/>
            <person name="Grigoriev I.V."/>
        </authorList>
    </citation>
    <scope>NUCLEOTIDE SEQUENCE</scope>
    <source>
        <strain evidence="2">ATCC 90797</strain>
    </source>
</reference>
<dbReference type="Pfam" id="PF18759">
    <property type="entry name" value="Plavaka"/>
    <property type="match status" value="1"/>
</dbReference>
<dbReference type="EMBL" id="MU154597">
    <property type="protein sequence ID" value="KAF9492672.1"/>
    <property type="molecule type" value="Genomic_DNA"/>
</dbReference>
<dbReference type="OrthoDB" id="3199698at2759"/>
<name>A0A9P5ZQM1_PLEER</name>
<keyword evidence="3" id="KW-1185">Reference proteome</keyword>
<evidence type="ECO:0000313" key="3">
    <source>
        <dbReference type="Proteomes" id="UP000807025"/>
    </source>
</evidence>
<evidence type="ECO:0000313" key="2">
    <source>
        <dbReference type="EMBL" id="KAF9492672.1"/>
    </source>
</evidence>
<proteinExistence type="predicted"/>
<dbReference type="AlphaFoldDB" id="A0A9P5ZQM1"/>
<organism evidence="2 3">
    <name type="scientific">Pleurotus eryngii</name>
    <name type="common">Boletus of the steppes</name>
    <dbReference type="NCBI Taxonomy" id="5323"/>
    <lineage>
        <taxon>Eukaryota</taxon>
        <taxon>Fungi</taxon>
        <taxon>Dikarya</taxon>
        <taxon>Basidiomycota</taxon>
        <taxon>Agaricomycotina</taxon>
        <taxon>Agaricomycetes</taxon>
        <taxon>Agaricomycetidae</taxon>
        <taxon>Agaricales</taxon>
        <taxon>Pleurotineae</taxon>
        <taxon>Pleurotaceae</taxon>
        <taxon>Pleurotus</taxon>
    </lineage>
</organism>
<protein>
    <submittedName>
        <fullName evidence="2">Uncharacterized protein</fullName>
    </submittedName>
</protein>
<gene>
    <name evidence="2" type="ORF">BDN71DRAFT_1483726</name>
</gene>
<dbReference type="InterPro" id="IPR041078">
    <property type="entry name" value="Plavaka"/>
</dbReference>